<evidence type="ECO:0000256" key="7">
    <source>
        <dbReference type="ARBA" id="ARBA00022884"/>
    </source>
</evidence>
<dbReference type="GO" id="GO:0005634">
    <property type="term" value="C:nucleus"/>
    <property type="evidence" value="ECO:0007669"/>
    <property type="project" value="UniProtKB-SubCell"/>
</dbReference>
<evidence type="ECO:0000256" key="4">
    <source>
        <dbReference type="ARBA" id="ARBA00022517"/>
    </source>
</evidence>
<keyword evidence="4" id="KW-0690">Ribosome biogenesis</keyword>
<dbReference type="Gene3D" id="2.40.10.230">
    <property type="entry name" value="Probable tRNA pseudouridine synthase domain"/>
    <property type="match status" value="1"/>
</dbReference>
<dbReference type="PANTHER" id="PTHR31633">
    <property type="entry name" value="H/ACA RIBONUCLEOPROTEIN COMPLEX NON-CORE SUBUNIT NAF1"/>
    <property type="match status" value="1"/>
</dbReference>
<comment type="subcellular location">
    <subcellularLocation>
        <location evidence="1">Nucleus</location>
    </subcellularLocation>
</comment>
<evidence type="ECO:0000256" key="9">
    <source>
        <dbReference type="SAM" id="MobiDB-lite"/>
    </source>
</evidence>
<dbReference type="GO" id="GO:0000493">
    <property type="term" value="P:box H/ACA snoRNP assembly"/>
    <property type="evidence" value="ECO:0007669"/>
    <property type="project" value="InterPro"/>
</dbReference>
<protein>
    <recommendedName>
        <fullName evidence="3">H/ACA ribonucleoprotein complex non-core subunit NAF1</fullName>
    </recommendedName>
</protein>
<feature type="compositionally biased region" description="Basic residues" evidence="9">
    <location>
        <begin position="347"/>
        <end position="356"/>
    </location>
</feature>
<feature type="compositionally biased region" description="Polar residues" evidence="9">
    <location>
        <begin position="321"/>
        <end position="346"/>
    </location>
</feature>
<dbReference type="GO" id="GO:0003723">
    <property type="term" value="F:RNA binding"/>
    <property type="evidence" value="ECO:0007669"/>
    <property type="project" value="UniProtKB-KW"/>
</dbReference>
<feature type="compositionally biased region" description="Low complexity" evidence="9">
    <location>
        <begin position="394"/>
        <end position="409"/>
    </location>
</feature>
<keyword evidence="5" id="KW-0698">rRNA processing</keyword>
<dbReference type="PANTHER" id="PTHR31633:SF1">
    <property type="entry name" value="H_ACA RIBONUCLEOPROTEIN COMPLEX NON-CORE SUBUNIT NAF1"/>
    <property type="match status" value="1"/>
</dbReference>
<dbReference type="AlphaFoldDB" id="A0A9J2PJS2"/>
<keyword evidence="10" id="KW-1185">Reference proteome</keyword>
<sequence length="450" mass="50999">MQSSEPHKDTVIVPSHQVTSSMSDVVADVLDEMLGALCSQCSSKNLRSERFPTVGDSFRNLRQRSDEEESLLNDSTMADDSDEDSEEEFNRILETTRAKWKEECDINDEYEESSVARKESFAIEREYDGMPQLERLTIHVEQDVPLKPLGSVVSVVDCLVVVQANSNIALDFDTVLFDHRRNAIGKVYDILGAVSAPLYAIRFNTPHEANSHEVGMEIFYAPTVEEFTRHVFTEQLRKERITDPCWDGEGECPEDELVFSDDEAEKRYKAKHRCKKISTSSNPNKKEEESERKRRRHEKHGVTNEHVGSAWRGKGRGMAQSFPSRGFSNPAFSSSMARFSSTGSQRRSTHPQRQQRGRNDVFYGGAPSFSDSSTIEGPPPYSERPRPFNPTFGGPPRFDSFRSPRPGFFTGFGRSHGNYRGCHVRHPARGQAQRSIKIPPELVDTRLVEQ</sequence>
<feature type="compositionally biased region" description="Acidic residues" evidence="9">
    <location>
        <begin position="66"/>
        <end position="87"/>
    </location>
</feature>
<dbReference type="SUPFAM" id="SSF50447">
    <property type="entry name" value="Translation proteins"/>
    <property type="match status" value="1"/>
</dbReference>
<evidence type="ECO:0000256" key="6">
    <source>
        <dbReference type="ARBA" id="ARBA00022553"/>
    </source>
</evidence>
<dbReference type="InterPro" id="IPR009000">
    <property type="entry name" value="Transl_B-barrel_sf"/>
</dbReference>
<keyword evidence="7" id="KW-0694">RNA-binding</keyword>
<keyword evidence="6" id="KW-0597">Phosphoprotein</keyword>
<organism evidence="10 11">
    <name type="scientific">Ascaris lumbricoides</name>
    <name type="common">Giant roundworm</name>
    <dbReference type="NCBI Taxonomy" id="6252"/>
    <lineage>
        <taxon>Eukaryota</taxon>
        <taxon>Metazoa</taxon>
        <taxon>Ecdysozoa</taxon>
        <taxon>Nematoda</taxon>
        <taxon>Chromadorea</taxon>
        <taxon>Rhabditida</taxon>
        <taxon>Spirurina</taxon>
        <taxon>Ascaridomorpha</taxon>
        <taxon>Ascaridoidea</taxon>
        <taxon>Ascarididae</taxon>
        <taxon>Ascaris</taxon>
    </lineage>
</organism>
<evidence type="ECO:0000256" key="1">
    <source>
        <dbReference type="ARBA" id="ARBA00004123"/>
    </source>
</evidence>
<evidence type="ECO:0000256" key="2">
    <source>
        <dbReference type="ARBA" id="ARBA00009801"/>
    </source>
</evidence>
<dbReference type="GO" id="GO:0006364">
    <property type="term" value="P:rRNA processing"/>
    <property type="evidence" value="ECO:0007669"/>
    <property type="project" value="UniProtKB-KW"/>
</dbReference>
<feature type="region of interest" description="Disordered" evidence="9">
    <location>
        <begin position="1"/>
        <end position="21"/>
    </location>
</feature>
<dbReference type="GO" id="GO:0005732">
    <property type="term" value="C:sno(s)RNA-containing ribonucleoprotein complex"/>
    <property type="evidence" value="ECO:0007669"/>
    <property type="project" value="InterPro"/>
</dbReference>
<dbReference type="GO" id="GO:0001522">
    <property type="term" value="P:pseudouridine synthesis"/>
    <property type="evidence" value="ECO:0007669"/>
    <property type="project" value="InterPro"/>
</dbReference>
<feature type="compositionally biased region" description="Basic and acidic residues" evidence="9">
    <location>
        <begin position="1"/>
        <end position="10"/>
    </location>
</feature>
<feature type="region of interest" description="Disordered" evidence="9">
    <location>
        <begin position="58"/>
        <end position="88"/>
    </location>
</feature>
<evidence type="ECO:0000313" key="10">
    <source>
        <dbReference type="Proteomes" id="UP000036681"/>
    </source>
</evidence>
<feature type="region of interest" description="Disordered" evidence="9">
    <location>
        <begin position="270"/>
        <end position="409"/>
    </location>
</feature>
<dbReference type="InterPro" id="IPR040309">
    <property type="entry name" value="Naf1"/>
</dbReference>
<evidence type="ECO:0000256" key="3">
    <source>
        <dbReference type="ARBA" id="ARBA00021438"/>
    </source>
</evidence>
<dbReference type="Pfam" id="PF04410">
    <property type="entry name" value="Gar1"/>
    <property type="match status" value="1"/>
</dbReference>
<accession>A0A9J2PJS2</accession>
<evidence type="ECO:0000256" key="5">
    <source>
        <dbReference type="ARBA" id="ARBA00022552"/>
    </source>
</evidence>
<name>A0A9J2PJS2_ASCLU</name>
<evidence type="ECO:0000313" key="11">
    <source>
        <dbReference type="WBParaSite" id="ALUE_0000955901-mRNA-1"/>
    </source>
</evidence>
<dbReference type="Proteomes" id="UP000036681">
    <property type="component" value="Unplaced"/>
</dbReference>
<keyword evidence="8" id="KW-0539">Nucleus</keyword>
<evidence type="ECO:0000256" key="8">
    <source>
        <dbReference type="ARBA" id="ARBA00023242"/>
    </source>
</evidence>
<comment type="similarity">
    <text evidence="2">Belongs to the NAF1 family.</text>
</comment>
<dbReference type="WBParaSite" id="ALUE_0000955901-mRNA-1">
    <property type="protein sequence ID" value="ALUE_0000955901-mRNA-1"/>
    <property type="gene ID" value="ALUE_0000955901"/>
</dbReference>
<dbReference type="InterPro" id="IPR007504">
    <property type="entry name" value="H/ACA_rnp_Gar1/Naf1"/>
</dbReference>
<reference evidence="11" key="1">
    <citation type="submission" date="2023-03" db="UniProtKB">
        <authorList>
            <consortium name="WormBaseParasite"/>
        </authorList>
    </citation>
    <scope>IDENTIFICATION</scope>
</reference>
<proteinExistence type="inferred from homology"/>
<dbReference type="InterPro" id="IPR038664">
    <property type="entry name" value="Gar1/Naf1_Cbf5-bd_sf"/>
</dbReference>